<keyword evidence="9" id="KW-1185">Reference proteome</keyword>
<protein>
    <submittedName>
        <fullName evidence="8">NUDIX hydrolase</fullName>
    </submittedName>
</protein>
<accession>A0ABY4YIZ5</accession>
<evidence type="ECO:0000256" key="2">
    <source>
        <dbReference type="ARBA" id="ARBA00001946"/>
    </source>
</evidence>
<dbReference type="RefSeq" id="WP_252621377.1">
    <property type="nucleotide sequence ID" value="NZ_CP099490.1"/>
</dbReference>
<dbReference type="PROSITE" id="PS51462">
    <property type="entry name" value="NUDIX"/>
    <property type="match status" value="1"/>
</dbReference>
<dbReference type="InterPro" id="IPR015797">
    <property type="entry name" value="NUDIX_hydrolase-like_dom_sf"/>
</dbReference>
<comment type="cofactor">
    <cofactor evidence="1">
        <name>Mn(2+)</name>
        <dbReference type="ChEBI" id="CHEBI:29035"/>
    </cofactor>
</comment>
<keyword evidence="3" id="KW-0479">Metal-binding</keyword>
<organism evidence="8 9">
    <name type="scientific">Ornithinimicrobium cryptoxanthini</name>
    <dbReference type="NCBI Taxonomy" id="2934161"/>
    <lineage>
        <taxon>Bacteria</taxon>
        <taxon>Bacillati</taxon>
        <taxon>Actinomycetota</taxon>
        <taxon>Actinomycetes</taxon>
        <taxon>Micrococcales</taxon>
        <taxon>Ornithinimicrobiaceae</taxon>
        <taxon>Ornithinimicrobium</taxon>
    </lineage>
</organism>
<dbReference type="EMBL" id="CP099490">
    <property type="protein sequence ID" value="USQ76673.1"/>
    <property type="molecule type" value="Genomic_DNA"/>
</dbReference>
<keyword evidence="6" id="KW-0464">Manganese</keyword>
<dbReference type="InterPro" id="IPR000086">
    <property type="entry name" value="NUDIX_hydrolase_dom"/>
</dbReference>
<evidence type="ECO:0000256" key="3">
    <source>
        <dbReference type="ARBA" id="ARBA00022723"/>
    </source>
</evidence>
<dbReference type="Proteomes" id="UP001056535">
    <property type="component" value="Chromosome"/>
</dbReference>
<evidence type="ECO:0000256" key="4">
    <source>
        <dbReference type="ARBA" id="ARBA00022801"/>
    </source>
</evidence>
<keyword evidence="5" id="KW-0460">Magnesium</keyword>
<evidence type="ECO:0000256" key="6">
    <source>
        <dbReference type="ARBA" id="ARBA00023211"/>
    </source>
</evidence>
<evidence type="ECO:0000256" key="5">
    <source>
        <dbReference type="ARBA" id="ARBA00022842"/>
    </source>
</evidence>
<dbReference type="PANTHER" id="PTHR12318">
    <property type="entry name" value="TESTOSTERONE-REGULATED PROTEIN RP2"/>
    <property type="match status" value="1"/>
</dbReference>
<proteinExistence type="predicted"/>
<reference evidence="8" key="1">
    <citation type="submission" date="2022-06" db="EMBL/GenBank/DDBJ databases">
        <title>Ornithinimicrobium JY.X270.</title>
        <authorList>
            <person name="Huang Y."/>
        </authorList>
    </citation>
    <scope>NUCLEOTIDE SEQUENCE</scope>
    <source>
        <strain evidence="8">JY.X270</strain>
    </source>
</reference>
<feature type="domain" description="Nudix hydrolase" evidence="7">
    <location>
        <begin position="38"/>
        <end position="242"/>
    </location>
</feature>
<gene>
    <name evidence="8" type="ORF">NF557_01705</name>
</gene>
<sequence length="298" mass="32708">MSEPLVASSHRDFPMPERLVPHAREWLEAAPAHPAPSTAKLSATVMLLRPGRGGPEVFVLRRASTMAFAPDMLAFPGGGVDLRDADPDVPWAGPSPQEWADRLRTTVDRTRELVIAGAREVFEECGVLLAGPDADSVVADLTAPEWDDERDALLAREQSFAELLIRRGLVLRTDLLALRAHWITPECEPKRYDTRFFVARLPEGQVADDRSSEAALVRWATPATLIAEHERGELTMLPPTRVMFEQLSRAADLTSALTANGAVWPVMPEPVEHSGALWMRSPVDEFGNGVPSVTEGSR</sequence>
<dbReference type="CDD" id="cd18870">
    <property type="entry name" value="NUDIX_AcylCoAdiphos_Nudt19"/>
    <property type="match status" value="1"/>
</dbReference>
<dbReference type="InterPro" id="IPR039121">
    <property type="entry name" value="NUDT19"/>
</dbReference>
<evidence type="ECO:0000259" key="7">
    <source>
        <dbReference type="PROSITE" id="PS51462"/>
    </source>
</evidence>
<dbReference type="GO" id="GO:0016787">
    <property type="term" value="F:hydrolase activity"/>
    <property type="evidence" value="ECO:0007669"/>
    <property type="project" value="UniProtKB-KW"/>
</dbReference>
<evidence type="ECO:0000313" key="9">
    <source>
        <dbReference type="Proteomes" id="UP001056535"/>
    </source>
</evidence>
<keyword evidence="4 8" id="KW-0378">Hydrolase</keyword>
<name>A0ABY4YIZ5_9MICO</name>
<evidence type="ECO:0000313" key="8">
    <source>
        <dbReference type="EMBL" id="USQ76673.1"/>
    </source>
</evidence>
<evidence type="ECO:0000256" key="1">
    <source>
        <dbReference type="ARBA" id="ARBA00001936"/>
    </source>
</evidence>
<dbReference type="Gene3D" id="3.90.79.10">
    <property type="entry name" value="Nucleoside Triphosphate Pyrophosphohydrolase"/>
    <property type="match status" value="1"/>
</dbReference>
<dbReference type="PANTHER" id="PTHR12318:SF0">
    <property type="entry name" value="ACYL-COENZYME A DIPHOSPHATASE NUDT19"/>
    <property type="match status" value="1"/>
</dbReference>
<dbReference type="SUPFAM" id="SSF55811">
    <property type="entry name" value="Nudix"/>
    <property type="match status" value="1"/>
</dbReference>
<comment type="cofactor">
    <cofactor evidence="2">
        <name>Mg(2+)</name>
        <dbReference type="ChEBI" id="CHEBI:18420"/>
    </cofactor>
</comment>